<feature type="compositionally biased region" description="Basic and acidic residues" evidence="3">
    <location>
        <begin position="1"/>
        <end position="12"/>
    </location>
</feature>
<feature type="compositionally biased region" description="Pro residues" evidence="3">
    <location>
        <begin position="70"/>
        <end position="79"/>
    </location>
</feature>
<evidence type="ECO:0000256" key="2">
    <source>
        <dbReference type="ARBA" id="ARBA00023136"/>
    </source>
</evidence>
<evidence type="ECO:0000256" key="4">
    <source>
        <dbReference type="SAM" id="Phobius"/>
    </source>
</evidence>
<evidence type="ECO:0000313" key="6">
    <source>
        <dbReference type="Proteomes" id="UP000317039"/>
    </source>
</evidence>
<evidence type="ECO:0008006" key="7">
    <source>
        <dbReference type="Google" id="ProtNLM"/>
    </source>
</evidence>
<dbReference type="EMBL" id="CP041695">
    <property type="protein sequence ID" value="QDP82627.1"/>
    <property type="molecule type" value="Genomic_DNA"/>
</dbReference>
<keyword evidence="2 4" id="KW-0472">Membrane</keyword>
<sequence length="283" mass="29018">MSDDAAQKKTNEDDSTAGADAVGSADTAATEKIEAAAEPAAEPKADLSKADAGEPKAAEAKVSTAKSAQPTPPPPPRAPQAPAAGAGSGGGSLPLIAAFTAGVLLVAAIATGVWFFLQNRTHENELAARDEATAAACEFGKAVSSYDAANLGDYFDNVKSRSTGQWGQFFSGAADTLETAMKSVNARSTLDEIHCAYESGDENKASIVLIITQVRSNSVVPQPDMLTVPGVAEMEKKDGKWLVANFDSPTLKGLNPVAPTGPQPDQTEPEQPAPDAETPAPGN</sequence>
<evidence type="ECO:0000313" key="5">
    <source>
        <dbReference type="EMBL" id="QDP82627.1"/>
    </source>
</evidence>
<dbReference type="GeneID" id="80336938"/>
<feature type="region of interest" description="Disordered" evidence="3">
    <location>
        <begin position="1"/>
        <end position="89"/>
    </location>
</feature>
<dbReference type="KEGG" id="nod:FOH10_31790"/>
<name>A0A516NUN9_9NOCA</name>
<organism evidence="5 6">
    <name type="scientific">Nocardia otitidiscaviarum</name>
    <dbReference type="NCBI Taxonomy" id="1823"/>
    <lineage>
        <taxon>Bacteria</taxon>
        <taxon>Bacillati</taxon>
        <taxon>Actinomycetota</taxon>
        <taxon>Actinomycetes</taxon>
        <taxon>Mycobacteriales</taxon>
        <taxon>Nocardiaceae</taxon>
        <taxon>Nocardia</taxon>
    </lineage>
</organism>
<proteinExistence type="predicted"/>
<dbReference type="GO" id="GO:0016020">
    <property type="term" value="C:membrane"/>
    <property type="evidence" value="ECO:0007669"/>
    <property type="project" value="UniProtKB-SubCell"/>
</dbReference>
<feature type="compositionally biased region" description="Basic and acidic residues" evidence="3">
    <location>
        <begin position="29"/>
        <end position="59"/>
    </location>
</feature>
<feature type="transmembrane region" description="Helical" evidence="4">
    <location>
        <begin position="95"/>
        <end position="117"/>
    </location>
</feature>
<evidence type="ECO:0000256" key="1">
    <source>
        <dbReference type="ARBA" id="ARBA00004370"/>
    </source>
</evidence>
<dbReference type="PANTHER" id="PTHR37042">
    <property type="entry name" value="OUTER MEMBRANE PROTEIN RV1973"/>
    <property type="match status" value="1"/>
</dbReference>
<dbReference type="Proteomes" id="UP000317039">
    <property type="component" value="Chromosome"/>
</dbReference>
<feature type="region of interest" description="Disordered" evidence="3">
    <location>
        <begin position="247"/>
        <end position="283"/>
    </location>
</feature>
<reference evidence="5 6" key="1">
    <citation type="submission" date="2019-07" db="EMBL/GenBank/DDBJ databases">
        <title>Complete Genome Sequence and Methylome Analysis of Nocardia otitidis-caviarum NEB252.</title>
        <authorList>
            <person name="Fomenkov A."/>
            <person name="Anton B.P."/>
            <person name="Vincze T."/>
            <person name="Roberts R.J."/>
        </authorList>
    </citation>
    <scope>NUCLEOTIDE SEQUENCE [LARGE SCALE GENOMIC DNA]</scope>
    <source>
        <strain evidence="5 6">NEB252</strain>
    </source>
</reference>
<keyword evidence="4" id="KW-1133">Transmembrane helix</keyword>
<accession>A0A516NUN9</accession>
<keyword evidence="4" id="KW-0812">Transmembrane</keyword>
<comment type="subcellular location">
    <subcellularLocation>
        <location evidence="1">Membrane</location>
    </subcellularLocation>
</comment>
<protein>
    <recommendedName>
        <fullName evidence="7">Mce-associated membrane protein</fullName>
    </recommendedName>
</protein>
<dbReference type="AlphaFoldDB" id="A0A516NUN9"/>
<dbReference type="PANTHER" id="PTHR37042:SF4">
    <property type="entry name" value="OUTER MEMBRANE PROTEIN RV1973"/>
    <property type="match status" value="1"/>
</dbReference>
<gene>
    <name evidence="5" type="ORF">FOH10_31790</name>
</gene>
<evidence type="ECO:0000256" key="3">
    <source>
        <dbReference type="SAM" id="MobiDB-lite"/>
    </source>
</evidence>
<dbReference type="RefSeq" id="WP_143983413.1">
    <property type="nucleotide sequence ID" value="NZ_CP041695.1"/>
</dbReference>